<dbReference type="EMBL" id="JAOQJZ010000002">
    <property type="protein sequence ID" value="MCU6704880.1"/>
    <property type="molecule type" value="Genomic_DNA"/>
</dbReference>
<dbReference type="PROSITE" id="PS01087">
    <property type="entry name" value="RADICAL_ACTIVATING"/>
    <property type="match status" value="1"/>
</dbReference>
<keyword evidence="9" id="KW-0408">Iron</keyword>
<evidence type="ECO:0000256" key="1">
    <source>
        <dbReference type="ARBA" id="ARBA00001966"/>
    </source>
</evidence>
<dbReference type="SFLD" id="SFLDS00029">
    <property type="entry name" value="Radical_SAM"/>
    <property type="match status" value="1"/>
</dbReference>
<dbReference type="SFLD" id="SFLDG01063">
    <property type="entry name" value="activating_enzymes__group_1"/>
    <property type="match status" value="1"/>
</dbReference>
<dbReference type="SUPFAM" id="SSF102114">
    <property type="entry name" value="Radical SAM enzymes"/>
    <property type="match status" value="1"/>
</dbReference>
<dbReference type="InterPro" id="IPR034457">
    <property type="entry name" value="Organic_radical-activating"/>
</dbReference>
<evidence type="ECO:0000313" key="13">
    <source>
        <dbReference type="EMBL" id="MCU6704880.1"/>
    </source>
</evidence>
<evidence type="ECO:0000256" key="6">
    <source>
        <dbReference type="ARBA" id="ARBA00022691"/>
    </source>
</evidence>
<evidence type="ECO:0000256" key="9">
    <source>
        <dbReference type="ARBA" id="ARBA00023004"/>
    </source>
</evidence>
<dbReference type="GO" id="GO:0051539">
    <property type="term" value="F:4 iron, 4 sulfur cluster binding"/>
    <property type="evidence" value="ECO:0007669"/>
    <property type="project" value="UniProtKB-KW"/>
</dbReference>
<keyword evidence="10" id="KW-0411">Iron-sulfur</keyword>
<dbReference type="EC" id="1.97.1.-" evidence="12"/>
<keyword evidence="6" id="KW-0949">S-adenosyl-L-methionine</keyword>
<dbReference type="SFLD" id="SFLDG01066">
    <property type="entry name" value="organic_radical-activating_enz"/>
    <property type="match status" value="1"/>
</dbReference>
<protein>
    <recommendedName>
        <fullName evidence="4 12">Anaerobic ribonucleoside-triphosphate reductase-activating protein</fullName>
        <ecNumber evidence="12">1.97.1.-</ecNumber>
    </recommendedName>
</protein>
<evidence type="ECO:0000256" key="8">
    <source>
        <dbReference type="ARBA" id="ARBA00023002"/>
    </source>
</evidence>
<dbReference type="InterPro" id="IPR001989">
    <property type="entry name" value="Radical_activat_CS"/>
</dbReference>
<dbReference type="Gene3D" id="3.20.20.70">
    <property type="entry name" value="Aldolase class I"/>
    <property type="match status" value="1"/>
</dbReference>
<proteinExistence type="inferred from homology"/>
<evidence type="ECO:0000256" key="10">
    <source>
        <dbReference type="ARBA" id="ARBA00023014"/>
    </source>
</evidence>
<dbReference type="InterPro" id="IPR007197">
    <property type="entry name" value="rSAM"/>
</dbReference>
<dbReference type="CDD" id="cd01335">
    <property type="entry name" value="Radical_SAM"/>
    <property type="match status" value="1"/>
</dbReference>
<keyword evidence="7" id="KW-0479">Metal-binding</keyword>
<dbReference type="NCBIfam" id="TIGR02491">
    <property type="entry name" value="NrdG"/>
    <property type="match status" value="1"/>
</dbReference>
<dbReference type="InterPro" id="IPR013785">
    <property type="entry name" value="Aldolase_TIM"/>
</dbReference>
<accession>A0AAE3LH08</accession>
<dbReference type="RefSeq" id="WP_117863828.1">
    <property type="nucleotide sequence ID" value="NZ_JAOQJZ010000002.1"/>
</dbReference>
<comment type="similarity">
    <text evidence="3 12">Belongs to the organic radical-activating enzymes family.</text>
</comment>
<evidence type="ECO:0000256" key="5">
    <source>
        <dbReference type="ARBA" id="ARBA00022485"/>
    </source>
</evidence>
<evidence type="ECO:0000256" key="7">
    <source>
        <dbReference type="ARBA" id="ARBA00022723"/>
    </source>
</evidence>
<organism evidence="13 14">
    <name type="scientific">Hominimerdicola aceti</name>
    <dbReference type="NCBI Taxonomy" id="2981726"/>
    <lineage>
        <taxon>Bacteria</taxon>
        <taxon>Bacillati</taxon>
        <taxon>Bacillota</taxon>
        <taxon>Clostridia</taxon>
        <taxon>Eubacteriales</taxon>
        <taxon>Oscillospiraceae</taxon>
        <taxon>Hominimerdicola</taxon>
    </lineage>
</organism>
<dbReference type="InterPro" id="IPR012837">
    <property type="entry name" value="NrdG"/>
</dbReference>
<dbReference type="PIRSF" id="PIRSF000368">
    <property type="entry name" value="NrdG"/>
    <property type="match status" value="1"/>
</dbReference>
<keyword evidence="5" id="KW-0004">4Fe-4S</keyword>
<dbReference type="Proteomes" id="UP001208131">
    <property type="component" value="Unassembled WGS sequence"/>
</dbReference>
<dbReference type="SFLD" id="SFLDF00299">
    <property type="entry name" value="anaerobic_ribonucleoside-triph"/>
    <property type="match status" value="1"/>
</dbReference>
<keyword evidence="14" id="KW-1185">Reference proteome</keyword>
<gene>
    <name evidence="13" type="primary">nrdG</name>
    <name evidence="13" type="ORF">OCV57_02910</name>
</gene>
<name>A0AAE3LH08_9FIRM</name>
<dbReference type="GO" id="GO:0046872">
    <property type="term" value="F:metal ion binding"/>
    <property type="evidence" value="ECO:0007669"/>
    <property type="project" value="UniProtKB-KW"/>
</dbReference>
<dbReference type="Pfam" id="PF13353">
    <property type="entry name" value="Fer4_12"/>
    <property type="match status" value="1"/>
</dbReference>
<sequence>MELRIAGTVGESIVDGPGFRFTIFTQGCPHGCEGCHNPQTHDFNGGIVVDTDQLYNEIIKDPLLDGVTFSGGEPFCQCKPLAELAGRIKAFNRFPLNVISFTGYTYEYLIANADDNNGYLELLQQLDYLVDGPFILSQRSLELKFMGSKNQRFIDVQRSLKEGRAVVVEPY</sequence>
<evidence type="ECO:0000256" key="4">
    <source>
        <dbReference type="ARBA" id="ARBA00014281"/>
    </source>
</evidence>
<keyword evidence="8 12" id="KW-0560">Oxidoreductase</keyword>
<reference evidence="13 14" key="1">
    <citation type="journal article" date="2021" name="ISME Commun">
        <title>Automated analysis of genomic sequences facilitates high-throughput and comprehensive description of bacteria.</title>
        <authorList>
            <person name="Hitch T.C.A."/>
        </authorList>
    </citation>
    <scope>NUCLEOTIDE SEQUENCE [LARGE SCALE GENOMIC DNA]</scope>
    <source>
        <strain evidence="13 14">Sanger_31</strain>
    </source>
</reference>
<evidence type="ECO:0000256" key="11">
    <source>
        <dbReference type="ARBA" id="ARBA00047365"/>
    </source>
</evidence>
<comment type="cofactor">
    <cofactor evidence="1">
        <name>[4Fe-4S] cluster</name>
        <dbReference type="ChEBI" id="CHEBI:49883"/>
    </cofactor>
</comment>
<dbReference type="InterPro" id="IPR058240">
    <property type="entry name" value="rSAM_sf"/>
</dbReference>
<dbReference type="AlphaFoldDB" id="A0AAE3LH08"/>
<evidence type="ECO:0000313" key="14">
    <source>
        <dbReference type="Proteomes" id="UP001208131"/>
    </source>
</evidence>
<dbReference type="PANTHER" id="PTHR30352:SF2">
    <property type="entry name" value="ANAEROBIC RIBONUCLEOSIDE-TRIPHOSPHATE REDUCTASE-ACTIVATING PROTEIN"/>
    <property type="match status" value="1"/>
</dbReference>
<comment type="function">
    <text evidence="2 12">Activation of anaerobic ribonucleoside-triphosphate reductase under anaerobic conditions by generation of an organic free radical, using S-adenosylmethionine and reduced flavodoxin as cosubstrates to produce 5'-deoxy-adenosine.</text>
</comment>
<evidence type="ECO:0000256" key="12">
    <source>
        <dbReference type="PIRNR" id="PIRNR000368"/>
    </source>
</evidence>
<comment type="caution">
    <text evidence="13">The sequence shown here is derived from an EMBL/GenBank/DDBJ whole genome shotgun (WGS) entry which is preliminary data.</text>
</comment>
<dbReference type="PANTHER" id="PTHR30352">
    <property type="entry name" value="PYRUVATE FORMATE-LYASE-ACTIVATING ENZYME"/>
    <property type="match status" value="1"/>
</dbReference>
<comment type="catalytic activity">
    <reaction evidence="11">
        <text>glycyl-[protein] + reduced [flavodoxin] + S-adenosyl-L-methionine = glycin-2-yl radical-[protein] + semiquinone [flavodoxin] + 5'-deoxyadenosine + L-methionine + H(+)</text>
        <dbReference type="Rhea" id="RHEA:61976"/>
        <dbReference type="Rhea" id="RHEA-COMP:10622"/>
        <dbReference type="Rhea" id="RHEA-COMP:14480"/>
        <dbReference type="Rhea" id="RHEA-COMP:15993"/>
        <dbReference type="Rhea" id="RHEA-COMP:15994"/>
        <dbReference type="ChEBI" id="CHEBI:15378"/>
        <dbReference type="ChEBI" id="CHEBI:17319"/>
        <dbReference type="ChEBI" id="CHEBI:29947"/>
        <dbReference type="ChEBI" id="CHEBI:32722"/>
        <dbReference type="ChEBI" id="CHEBI:57618"/>
        <dbReference type="ChEBI" id="CHEBI:57844"/>
        <dbReference type="ChEBI" id="CHEBI:59789"/>
        <dbReference type="ChEBI" id="CHEBI:140311"/>
    </reaction>
</comment>
<dbReference type="GO" id="GO:0004748">
    <property type="term" value="F:ribonucleoside-diphosphate reductase activity, thioredoxin disulfide as acceptor"/>
    <property type="evidence" value="ECO:0007669"/>
    <property type="project" value="TreeGrafter"/>
</dbReference>
<evidence type="ECO:0000256" key="2">
    <source>
        <dbReference type="ARBA" id="ARBA00003852"/>
    </source>
</evidence>
<evidence type="ECO:0000256" key="3">
    <source>
        <dbReference type="ARBA" id="ARBA00009777"/>
    </source>
</evidence>
<dbReference type="GO" id="GO:0043365">
    <property type="term" value="F:[formate-C-acetyltransferase]-activating enzyme activity"/>
    <property type="evidence" value="ECO:0007669"/>
    <property type="project" value="InterPro"/>
</dbReference>